<sequence>MSFSDKVLGFGAFANRGTPFEIDQSLIFDDGDTSYLSRTPSSAGNRKTWTFSAWIKRGLLLYENGYQQIF</sequence>
<accession>A0A382R418</accession>
<name>A0A382R418_9ZZZZ</name>
<dbReference type="EMBL" id="UINC01118678">
    <property type="protein sequence ID" value="SVC91957.1"/>
    <property type="molecule type" value="Genomic_DNA"/>
</dbReference>
<organism evidence="1">
    <name type="scientific">marine metagenome</name>
    <dbReference type="NCBI Taxonomy" id="408172"/>
    <lineage>
        <taxon>unclassified sequences</taxon>
        <taxon>metagenomes</taxon>
        <taxon>ecological metagenomes</taxon>
    </lineage>
</organism>
<evidence type="ECO:0000313" key="1">
    <source>
        <dbReference type="EMBL" id="SVC91957.1"/>
    </source>
</evidence>
<protein>
    <submittedName>
        <fullName evidence="1">Uncharacterized protein</fullName>
    </submittedName>
</protein>
<proteinExistence type="predicted"/>
<gene>
    <name evidence="1" type="ORF">METZ01_LOCUS344811</name>
</gene>
<feature type="non-terminal residue" evidence="1">
    <location>
        <position position="70"/>
    </location>
</feature>
<reference evidence="1" key="1">
    <citation type="submission" date="2018-05" db="EMBL/GenBank/DDBJ databases">
        <authorList>
            <person name="Lanie J.A."/>
            <person name="Ng W.-L."/>
            <person name="Kazmierczak K.M."/>
            <person name="Andrzejewski T.M."/>
            <person name="Davidsen T.M."/>
            <person name="Wayne K.J."/>
            <person name="Tettelin H."/>
            <person name="Glass J.I."/>
            <person name="Rusch D."/>
            <person name="Podicherti R."/>
            <person name="Tsui H.-C.T."/>
            <person name="Winkler M.E."/>
        </authorList>
    </citation>
    <scope>NUCLEOTIDE SEQUENCE</scope>
</reference>
<dbReference type="AlphaFoldDB" id="A0A382R418"/>